<dbReference type="Proteomes" id="UP001230220">
    <property type="component" value="Unassembled WGS sequence"/>
</dbReference>
<evidence type="ECO:0000256" key="6">
    <source>
        <dbReference type="ARBA" id="ARBA00022777"/>
    </source>
</evidence>
<comment type="caution">
    <text evidence="9">The sequence shown here is derived from an EMBL/GenBank/DDBJ whole genome shotgun (WGS) entry which is preliminary data.</text>
</comment>
<dbReference type="InterPro" id="IPR003501">
    <property type="entry name" value="PTS_EIIB_2/3"/>
</dbReference>
<keyword evidence="1" id="KW-0813">Transport</keyword>
<evidence type="ECO:0000256" key="2">
    <source>
        <dbReference type="ARBA" id="ARBA00022553"/>
    </source>
</evidence>
<dbReference type="InterPro" id="IPR013012">
    <property type="entry name" value="PTS_EIIB_3"/>
</dbReference>
<proteinExistence type="predicted"/>
<name>A0ABU0E772_9FIRM</name>
<accession>A0ABU0E772</accession>
<keyword evidence="6" id="KW-0418">Kinase</keyword>
<dbReference type="PROSITE" id="PS51100">
    <property type="entry name" value="PTS_EIIB_TYPE_3"/>
    <property type="match status" value="1"/>
</dbReference>
<dbReference type="CDD" id="cd05564">
    <property type="entry name" value="PTS_IIB_chitobiose_lichenan"/>
    <property type="match status" value="1"/>
</dbReference>
<dbReference type="Gene3D" id="3.40.50.2300">
    <property type="match status" value="1"/>
</dbReference>
<evidence type="ECO:0000256" key="7">
    <source>
        <dbReference type="PROSITE-ProRule" id="PRU00423"/>
    </source>
</evidence>
<dbReference type="PANTHER" id="PTHR34581">
    <property type="entry name" value="PTS SYSTEM N,N'-DIACETYLCHITOBIOSE-SPECIFIC EIIB COMPONENT"/>
    <property type="match status" value="1"/>
</dbReference>
<protein>
    <submittedName>
        <fullName evidence="9">PTS system cellobiose-specific IIB component</fullName>
    </submittedName>
</protein>
<evidence type="ECO:0000256" key="4">
    <source>
        <dbReference type="ARBA" id="ARBA00022679"/>
    </source>
</evidence>
<gene>
    <name evidence="9" type="ORF">J2S15_003519</name>
</gene>
<evidence type="ECO:0000256" key="3">
    <source>
        <dbReference type="ARBA" id="ARBA00022597"/>
    </source>
</evidence>
<evidence type="ECO:0000256" key="5">
    <source>
        <dbReference type="ARBA" id="ARBA00022683"/>
    </source>
</evidence>
<evidence type="ECO:0000256" key="1">
    <source>
        <dbReference type="ARBA" id="ARBA00022448"/>
    </source>
</evidence>
<feature type="domain" description="PTS EIIB type-3" evidence="8">
    <location>
        <begin position="1"/>
        <end position="98"/>
    </location>
</feature>
<dbReference type="InterPro" id="IPR036095">
    <property type="entry name" value="PTS_EIIB-like_sf"/>
</dbReference>
<evidence type="ECO:0000313" key="9">
    <source>
        <dbReference type="EMBL" id="MDQ0362758.1"/>
    </source>
</evidence>
<dbReference type="InterPro" id="IPR051819">
    <property type="entry name" value="PTS_sugar-specific_EIIB"/>
</dbReference>
<dbReference type="EMBL" id="JAUSUR010000008">
    <property type="protein sequence ID" value="MDQ0362758.1"/>
    <property type="molecule type" value="Genomic_DNA"/>
</dbReference>
<keyword evidence="5" id="KW-0598">Phosphotransferase system</keyword>
<dbReference type="SUPFAM" id="SSF52794">
    <property type="entry name" value="PTS system IIB component-like"/>
    <property type="match status" value="1"/>
</dbReference>
<keyword evidence="4" id="KW-0808">Transferase</keyword>
<dbReference type="Pfam" id="PF02302">
    <property type="entry name" value="PTS_IIB"/>
    <property type="match status" value="1"/>
</dbReference>
<keyword evidence="2" id="KW-0597">Phosphoprotein</keyword>
<keyword evidence="10" id="KW-1185">Reference proteome</keyword>
<feature type="modified residue" description="Phosphocysteine; by EIIA" evidence="7">
    <location>
        <position position="7"/>
    </location>
</feature>
<evidence type="ECO:0000313" key="10">
    <source>
        <dbReference type="Proteomes" id="UP001230220"/>
    </source>
</evidence>
<dbReference type="RefSeq" id="WP_307410736.1">
    <property type="nucleotide sequence ID" value="NZ_JAUSUR010000008.1"/>
</dbReference>
<keyword evidence="3" id="KW-0762">Sugar transport</keyword>
<reference evidence="9 10" key="1">
    <citation type="submission" date="2023-07" db="EMBL/GenBank/DDBJ databases">
        <title>Genomic Encyclopedia of Type Strains, Phase IV (KMG-IV): sequencing the most valuable type-strain genomes for metagenomic binning, comparative biology and taxonomic classification.</title>
        <authorList>
            <person name="Goeker M."/>
        </authorList>
    </citation>
    <scope>NUCLEOTIDE SEQUENCE [LARGE SCALE GENOMIC DNA]</scope>
    <source>
        <strain evidence="9 10">DSM 16784</strain>
    </source>
</reference>
<organism evidence="9 10">
    <name type="scientific">Breznakia pachnodae</name>
    <dbReference type="NCBI Taxonomy" id="265178"/>
    <lineage>
        <taxon>Bacteria</taxon>
        <taxon>Bacillati</taxon>
        <taxon>Bacillota</taxon>
        <taxon>Erysipelotrichia</taxon>
        <taxon>Erysipelotrichales</taxon>
        <taxon>Erysipelotrichaceae</taxon>
        <taxon>Breznakia</taxon>
    </lineage>
</organism>
<sequence length="98" mass="10715">MQITLICSAGMSTSMLVARMDEAAKKKGIDVVISAHSWTNLEKVIKQTDILLIGPQLSYAEEDLRAQYPDMPMAVIDSIKYGTMNGDAVLEDALALQK</sequence>
<dbReference type="PANTHER" id="PTHR34581:SF2">
    <property type="entry name" value="PTS SYSTEM N,N'-DIACETYLCHITOBIOSE-SPECIFIC EIIB COMPONENT"/>
    <property type="match status" value="1"/>
</dbReference>
<evidence type="ECO:0000259" key="8">
    <source>
        <dbReference type="PROSITE" id="PS51100"/>
    </source>
</evidence>